<dbReference type="KEGG" id="nmx:NMA510612_2010"/>
<proteinExistence type="predicted"/>
<keyword evidence="1" id="KW-1133">Transmembrane helix</keyword>
<gene>
    <name evidence="2" type="ORF">NMA510612_2010</name>
</gene>
<accession>X5EKX3</accession>
<name>X5EKX3_NEIME</name>
<reference evidence="2 3" key="1">
    <citation type="journal article" date="2014" name="Genome Announc.">
        <title>Complete Genome Sequence of Neisseria meningitidis Serogroup A Strain NMA510612, Isolated from a Patient with Bacterial Meningitis in China.</title>
        <authorList>
            <person name="Zhang Y."/>
            <person name="Yang J."/>
            <person name="Xu L."/>
            <person name="Zhu Y."/>
            <person name="Liu B."/>
            <person name="Shao Z."/>
            <person name="Zhang X."/>
            <person name="Jin Q."/>
        </authorList>
    </citation>
    <scope>NUCLEOTIDE SEQUENCE [LARGE SCALE GENOMIC DNA]</scope>
    <source>
        <strain evidence="3">NMA510612</strain>
    </source>
</reference>
<evidence type="ECO:0000313" key="3">
    <source>
        <dbReference type="Proteomes" id="UP000023582"/>
    </source>
</evidence>
<feature type="transmembrane region" description="Helical" evidence="1">
    <location>
        <begin position="20"/>
        <end position="40"/>
    </location>
</feature>
<dbReference type="EMBL" id="CP007524">
    <property type="protein sequence ID" value="AHW76285.1"/>
    <property type="molecule type" value="Genomic_DNA"/>
</dbReference>
<reference evidence="3" key="2">
    <citation type="submission" date="2014-02" db="EMBL/GenBank/DDBJ databases">
        <title>Complete Genome Sequence of Neisseria meningitides, serogroup A strain 510612.</title>
        <authorList>
            <person name="Zhang X."/>
            <person name="Zhang Y."/>
            <person name="Yang J."/>
            <person name="Zhu Y."/>
            <person name="Jin Q."/>
        </authorList>
    </citation>
    <scope>NUCLEOTIDE SEQUENCE</scope>
    <source>
        <strain evidence="3">NMA510612</strain>
    </source>
</reference>
<evidence type="ECO:0000256" key="1">
    <source>
        <dbReference type="SAM" id="Phobius"/>
    </source>
</evidence>
<keyword evidence="1" id="KW-0812">Transmembrane</keyword>
<organism evidence="2 3">
    <name type="scientific">Neisseria meningitidis</name>
    <dbReference type="NCBI Taxonomy" id="487"/>
    <lineage>
        <taxon>Bacteria</taxon>
        <taxon>Pseudomonadati</taxon>
        <taxon>Pseudomonadota</taxon>
        <taxon>Betaproteobacteria</taxon>
        <taxon>Neisseriales</taxon>
        <taxon>Neisseriaceae</taxon>
        <taxon>Neisseria</taxon>
    </lineage>
</organism>
<dbReference type="Proteomes" id="UP000023582">
    <property type="component" value="Chromosome"/>
</dbReference>
<sequence>MSISNKDFARTEDRLVEVLAQPAVFSLKLGILLLLPAIFLRLKRM</sequence>
<dbReference type="AlphaFoldDB" id="X5EKX3"/>
<dbReference type="PATRIC" id="fig|487.517.peg.1990"/>
<protein>
    <submittedName>
        <fullName evidence="2">Uncharacterized protein</fullName>
    </submittedName>
</protein>
<evidence type="ECO:0000313" key="2">
    <source>
        <dbReference type="EMBL" id="AHW76285.1"/>
    </source>
</evidence>
<keyword evidence="1" id="KW-0472">Membrane</keyword>